<dbReference type="eggNOG" id="COG3911">
    <property type="taxonomic scope" value="Bacteria"/>
</dbReference>
<dbReference type="InterPro" id="IPR027417">
    <property type="entry name" value="P-loop_NTPase"/>
</dbReference>
<dbReference type="AlphaFoldDB" id="K2Q0F8"/>
<feature type="domain" description="NadR/Ttd14 AAA" evidence="1">
    <location>
        <begin position="6"/>
        <end position="169"/>
    </location>
</feature>
<dbReference type="PATRIC" id="fig|555500.3.peg.2672"/>
<gene>
    <name evidence="2" type="ORF">I215_12958</name>
</gene>
<evidence type="ECO:0000313" key="3">
    <source>
        <dbReference type="Proteomes" id="UP000007364"/>
    </source>
</evidence>
<organism evidence="2 3">
    <name type="scientific">Galbibacter marinus</name>
    <dbReference type="NCBI Taxonomy" id="555500"/>
    <lineage>
        <taxon>Bacteria</taxon>
        <taxon>Pseudomonadati</taxon>
        <taxon>Bacteroidota</taxon>
        <taxon>Flavobacteriia</taxon>
        <taxon>Flavobacteriales</taxon>
        <taxon>Flavobacteriaceae</taxon>
        <taxon>Galbibacter</taxon>
    </lineage>
</organism>
<evidence type="ECO:0000313" key="2">
    <source>
        <dbReference type="EMBL" id="EKF54326.1"/>
    </source>
</evidence>
<comment type="caution">
    <text evidence="2">The sequence shown here is derived from an EMBL/GenBank/DDBJ whole genome shotgun (WGS) entry which is preliminary data.</text>
</comment>
<dbReference type="InterPro" id="IPR038727">
    <property type="entry name" value="NadR/Ttd14_AAA_dom"/>
</dbReference>
<name>K2Q0F8_9FLAO</name>
<dbReference type="RefSeq" id="WP_008992430.1">
    <property type="nucleotide sequence ID" value="NZ_AMSG01000024.1"/>
</dbReference>
<dbReference type="Pfam" id="PF13521">
    <property type="entry name" value="AAA_28"/>
    <property type="match status" value="1"/>
</dbReference>
<evidence type="ECO:0000259" key="1">
    <source>
        <dbReference type="Pfam" id="PF13521"/>
    </source>
</evidence>
<dbReference type="STRING" id="555500.I215_12958"/>
<sequence length="178" mass="20641">MEVHKKVVITGGPGTGKTAVINHLKSQGYFCLAEISREVILEAQQQGIDQLFLTDPILFSQKLLEGRIAQYQQVEKVSKTIFFDRGIPDTVAYMDYFNTQYPEHFIQACHNHPYDVIFLLPPWEEIYCSDNERYESFEQAVEIHKALKETYLNYGYTPIEVPFDTVANRVNYINSHLK</sequence>
<dbReference type="Proteomes" id="UP000007364">
    <property type="component" value="Unassembled WGS sequence"/>
</dbReference>
<dbReference type="EMBL" id="AMSG01000024">
    <property type="protein sequence ID" value="EKF54326.1"/>
    <property type="molecule type" value="Genomic_DNA"/>
</dbReference>
<protein>
    <recommendedName>
        <fullName evidence="1">NadR/Ttd14 AAA domain-containing protein</fullName>
    </recommendedName>
</protein>
<dbReference type="SUPFAM" id="SSF52540">
    <property type="entry name" value="P-loop containing nucleoside triphosphate hydrolases"/>
    <property type="match status" value="1"/>
</dbReference>
<keyword evidence="3" id="KW-1185">Reference proteome</keyword>
<reference evidence="2 3" key="1">
    <citation type="journal article" date="2012" name="J. Bacteriol.">
        <title>Genome Sequence of Galbibacter marinum Type Strain ck-I2-15.</title>
        <authorList>
            <person name="Lai Q."/>
            <person name="Li C."/>
            <person name="Shao Z."/>
        </authorList>
    </citation>
    <scope>NUCLEOTIDE SEQUENCE [LARGE SCALE GENOMIC DNA]</scope>
    <source>
        <strain evidence="3">ck-I2-15</strain>
    </source>
</reference>
<dbReference type="OrthoDB" id="5638848at2"/>
<accession>K2Q0F8</accession>
<dbReference type="Gene3D" id="3.40.50.300">
    <property type="entry name" value="P-loop containing nucleotide triphosphate hydrolases"/>
    <property type="match status" value="1"/>
</dbReference>
<proteinExistence type="predicted"/>